<keyword evidence="1" id="KW-0808">Transferase</keyword>
<dbReference type="GO" id="GO:0016740">
    <property type="term" value="F:transferase activity"/>
    <property type="evidence" value="ECO:0007669"/>
    <property type="project" value="UniProtKB-KW"/>
</dbReference>
<dbReference type="EMBL" id="JFBM01000012">
    <property type="protein sequence ID" value="KFU80256.1"/>
    <property type="molecule type" value="Genomic_DNA"/>
</dbReference>
<dbReference type="PANTHER" id="PTHR43235">
    <property type="entry name" value="GLUTAMINE AMIDOTRANSFERASE PB2B2.05-RELATED"/>
    <property type="match status" value="1"/>
</dbReference>
<evidence type="ECO:0000313" key="2">
    <source>
        <dbReference type="Proteomes" id="UP000256220"/>
    </source>
</evidence>
<keyword evidence="2" id="KW-1185">Reference proteome</keyword>
<dbReference type="AlphaFoldDB" id="A0A2P2FU53"/>
<dbReference type="Pfam" id="PF07722">
    <property type="entry name" value="Peptidase_C26"/>
    <property type="match status" value="1"/>
</dbReference>
<dbReference type="InterPro" id="IPR011697">
    <property type="entry name" value="Peptidase_C26"/>
</dbReference>
<organism evidence="1 2">
    <name type="scientific">Amycolatopsis lurida NRRL 2430</name>
    <dbReference type="NCBI Taxonomy" id="1460371"/>
    <lineage>
        <taxon>Bacteria</taxon>
        <taxon>Bacillati</taxon>
        <taxon>Actinomycetota</taxon>
        <taxon>Actinomycetes</taxon>
        <taxon>Pseudonocardiales</taxon>
        <taxon>Pseudonocardiaceae</taxon>
        <taxon>Amycolatopsis</taxon>
    </lineage>
</organism>
<dbReference type="RefSeq" id="WP_034311303.1">
    <property type="nucleotide sequence ID" value="NZ_JFBM01000012.1"/>
</dbReference>
<dbReference type="Proteomes" id="UP000256220">
    <property type="component" value="Unassembled WGS sequence"/>
</dbReference>
<dbReference type="InterPro" id="IPR029062">
    <property type="entry name" value="Class_I_gatase-like"/>
</dbReference>
<evidence type="ECO:0000313" key="1">
    <source>
        <dbReference type="EMBL" id="KFU80256.1"/>
    </source>
</evidence>
<protein>
    <submittedName>
        <fullName evidence="1">Glutamine amidotransferase</fullName>
    </submittedName>
</protein>
<keyword evidence="1" id="KW-0315">Glutamine amidotransferase</keyword>
<dbReference type="InterPro" id="IPR044668">
    <property type="entry name" value="PuuD-like"/>
</dbReference>
<proteinExistence type="predicted"/>
<gene>
    <name evidence="1" type="ORF">BB31_15625</name>
</gene>
<comment type="caution">
    <text evidence="1">The sequence shown here is derived from an EMBL/GenBank/DDBJ whole genome shotgun (WGS) entry which is preliminary data.</text>
</comment>
<dbReference type="GO" id="GO:0033969">
    <property type="term" value="F:gamma-glutamyl-gamma-aminobutyrate hydrolase activity"/>
    <property type="evidence" value="ECO:0007669"/>
    <property type="project" value="TreeGrafter"/>
</dbReference>
<sequence>MRARPLIGITGRRFRLELFKGADERYGDRCLDGYMSDFASRIAQAGGLPVHLSYDTDAKAISQWLSGVVITGGQDIHPAYWGGDTTVVRDIDPRMDPMVHDAVRDEYEITLVRAALEQGIPVLGVCRGMQVLNVALGGTLVADLPAGSVSHLSAEAAPTDGTADHLVSFEKGSIAAGLFGEHAMTNSWHHQAVDRCGTGLVVTGRTSDGVVEAVELPGAPVLGVQWHPEWMKSEDPAMTWIVQAAAKRRRSMP</sequence>
<accession>A0A2P2FU53</accession>
<reference evidence="1 2" key="1">
    <citation type="journal article" date="2014" name="Genome Announc.">
        <title>Draft Genome Sequence of Amycolatopsis lurida NRRL 2430, Producer of the Glycopeptide Family Antibiotic Ristocetin.</title>
        <authorList>
            <person name="Kwun M.J."/>
            <person name="Hong H.J."/>
        </authorList>
    </citation>
    <scope>NUCLEOTIDE SEQUENCE [LARGE SCALE GENOMIC DNA]</scope>
    <source>
        <strain evidence="1 2">NRRL 2430</strain>
    </source>
</reference>
<dbReference type="Gene3D" id="3.40.50.880">
    <property type="match status" value="1"/>
</dbReference>
<dbReference type="SUPFAM" id="SSF52317">
    <property type="entry name" value="Class I glutamine amidotransferase-like"/>
    <property type="match status" value="1"/>
</dbReference>
<dbReference type="PROSITE" id="PS51273">
    <property type="entry name" value="GATASE_TYPE_1"/>
    <property type="match status" value="1"/>
</dbReference>
<dbReference type="CDD" id="cd01745">
    <property type="entry name" value="GATase1_2"/>
    <property type="match status" value="1"/>
</dbReference>
<dbReference type="GO" id="GO:0005829">
    <property type="term" value="C:cytosol"/>
    <property type="evidence" value="ECO:0007669"/>
    <property type="project" value="TreeGrafter"/>
</dbReference>
<dbReference type="GO" id="GO:0006598">
    <property type="term" value="P:polyamine catabolic process"/>
    <property type="evidence" value="ECO:0007669"/>
    <property type="project" value="TreeGrafter"/>
</dbReference>
<name>A0A2P2FU53_AMYLU</name>
<dbReference type="PANTHER" id="PTHR43235:SF1">
    <property type="entry name" value="GLUTAMINE AMIDOTRANSFERASE PB2B2.05-RELATED"/>
    <property type="match status" value="1"/>
</dbReference>